<dbReference type="AlphaFoldDB" id="A0A1W0A6I3"/>
<organism evidence="2 3">
    <name type="scientific">Thraustotheca clavata</name>
    <dbReference type="NCBI Taxonomy" id="74557"/>
    <lineage>
        <taxon>Eukaryota</taxon>
        <taxon>Sar</taxon>
        <taxon>Stramenopiles</taxon>
        <taxon>Oomycota</taxon>
        <taxon>Saprolegniomycetes</taxon>
        <taxon>Saprolegniales</taxon>
        <taxon>Achlyaceae</taxon>
        <taxon>Thraustotheca</taxon>
    </lineage>
</organism>
<proteinExistence type="predicted"/>
<comment type="caution">
    <text evidence="2">The sequence shown here is derived from an EMBL/GenBank/DDBJ whole genome shotgun (WGS) entry which is preliminary data.</text>
</comment>
<dbReference type="Proteomes" id="UP000243217">
    <property type="component" value="Unassembled WGS sequence"/>
</dbReference>
<keyword evidence="3" id="KW-1185">Reference proteome</keyword>
<dbReference type="UniPathway" id="UPA00113">
    <property type="reaction ID" value="UER00529"/>
</dbReference>
<dbReference type="Pfam" id="PF13673">
    <property type="entry name" value="Acetyltransf_10"/>
    <property type="match status" value="1"/>
</dbReference>
<dbReference type="EMBL" id="JNBS01000414">
    <property type="protein sequence ID" value="OQS05791.1"/>
    <property type="molecule type" value="Genomic_DNA"/>
</dbReference>
<dbReference type="InterPro" id="IPR016024">
    <property type="entry name" value="ARM-type_fold"/>
</dbReference>
<sequence length="1109" mass="123934">MQTVEIVFDSAEYKAAVALRDQVLRKPLGLHFDPQVLAQEGSDIHIGLYDDHANLLACAMLRPGSNDVAWMKQVAVQPDMHGKGLGRILIEGFERIAVAKGFTHIKLHARATAINFYKKLGYTTFGEPFEEVGIPHISMEKLFVNTQERNLKRNLNVDVKNLMIDAVVIHPRNKNIEIAFDSAEYKAAVALRYQVLREPLGLQYDSQVLAKEGSDVHIGLYDEHGNLFAYSMLRPSSDNIAWMKQVAVRPDMQGKGLGRLLVQGFERIAASKGFSHVKLNARTTAIGFYEKFGYTTYGDTFTEAGTLRIAMEKHLNQLGFRVAILEMLQRIQLQFKLKEIQDPSKIIGPIHQVLQRKDDAQSRIVALQVLAILAVYIGDDINVQQSVREACVSLNLSESQAAIQTAIAILHHSSAFGRTLLAEMLSTTVAEETFFRLIPLLPEATKSMAEAKQAWNKCYQLCSRVHNSTAESYANPRSLRPLVMAMVRLSSKLPPDSLDQQFAMLQSFAFSSTVAIQLIALAGFSELLNQPNFKQLGTVVDLLMKLFQDQVTADERDDHLVLTIVNLLEIASRTYQVPILPLRELVAPTNIRYSLLFAHIVYHEATLTLQQGNDASNIILELLRLLVMAARTPSMSVVVTKSLKLIEALFHFRPEVMVPLGAPVLLSLALEINSTDIWITISHVAWYFKLPSTILQSATSDRQILAIIVAMLRSGDHAVLEQSVSHYSTGKPWLAFELARECILRGVFAVAQTLLPTIQATTTSERTHYWTKALTSWVTAEALLCKGDVVTIPFAVFDHFHSAINFLQRASSNDVPFDHLLSFVQTRLGFLTTLQAAYQYAYESILTSGYIFSMIKWQELQRQLTQHARAFELLGSIAWSNADLIVLNCHVYLCDLIIVGVERITQKSVSTVPQWMQSTCPTRILSPLRFCYENAAHILSSSSWSMQDLVYLLQSVSSLACPIPRKCFKAEMVAIAVDSMLVSPSAKQISRTVLGVATNVDLQAIAHLQWHTDKEIAITSPLQDKDKSWNLQLEVVMTSDKTSSTLLFGAPVSVDWTNKTMIAAVPMNIEATRLAGYSSHSLTMTAWLKTNEKRYLLSSKLLERTVVVY</sequence>
<dbReference type="InterPro" id="IPR056517">
    <property type="entry name" value="INTS7_HB"/>
</dbReference>
<dbReference type="OrthoDB" id="65397at2759"/>
<dbReference type="GO" id="GO:0006048">
    <property type="term" value="P:UDP-N-acetylglucosamine biosynthetic process"/>
    <property type="evidence" value="ECO:0007669"/>
    <property type="project" value="UniProtKB-UniPathway"/>
</dbReference>
<dbReference type="CDD" id="cd04301">
    <property type="entry name" value="NAT_SF"/>
    <property type="match status" value="2"/>
</dbReference>
<name>A0A1W0A6I3_9STRA</name>
<keyword evidence="2" id="KW-0808">Transferase</keyword>
<dbReference type="SUPFAM" id="SSF48371">
    <property type="entry name" value="ARM repeat"/>
    <property type="match status" value="1"/>
</dbReference>
<dbReference type="InterPro" id="IPR039143">
    <property type="entry name" value="GNPNAT1-like"/>
</dbReference>
<dbReference type="Pfam" id="PF00583">
    <property type="entry name" value="Acetyltransf_1"/>
    <property type="match status" value="1"/>
</dbReference>
<dbReference type="PANTHER" id="PTHR13355:SF22">
    <property type="entry name" value="SLL0786 PROTEIN"/>
    <property type="match status" value="1"/>
</dbReference>
<gene>
    <name evidence="2" type="ORF">THRCLA_02109</name>
</gene>
<dbReference type="Gene3D" id="3.40.630.30">
    <property type="match status" value="2"/>
</dbReference>
<dbReference type="STRING" id="74557.A0A1W0A6I3"/>
<dbReference type="InterPro" id="IPR016181">
    <property type="entry name" value="Acyl_CoA_acyltransferase"/>
</dbReference>
<feature type="domain" description="N-acetyltransferase" evidence="1">
    <location>
        <begin position="174"/>
        <end position="316"/>
    </location>
</feature>
<evidence type="ECO:0000259" key="1">
    <source>
        <dbReference type="PROSITE" id="PS51186"/>
    </source>
</evidence>
<evidence type="ECO:0000313" key="3">
    <source>
        <dbReference type="Proteomes" id="UP000243217"/>
    </source>
</evidence>
<reference evidence="2 3" key="1">
    <citation type="journal article" date="2014" name="Genome Biol. Evol.">
        <title>The secreted proteins of Achlya hypogyna and Thraustotheca clavata identify the ancestral oomycete secretome and reveal gene acquisitions by horizontal gene transfer.</title>
        <authorList>
            <person name="Misner I."/>
            <person name="Blouin N."/>
            <person name="Leonard G."/>
            <person name="Richards T.A."/>
            <person name="Lane C.E."/>
        </authorList>
    </citation>
    <scope>NUCLEOTIDE SEQUENCE [LARGE SCALE GENOMIC DNA]</scope>
    <source>
        <strain evidence="2 3">ATCC 34112</strain>
    </source>
</reference>
<feature type="domain" description="N-acetyltransferase" evidence="1">
    <location>
        <begin position="4"/>
        <end position="144"/>
    </location>
</feature>
<dbReference type="SUPFAM" id="SSF55729">
    <property type="entry name" value="Acyl-CoA N-acyltransferases (Nat)"/>
    <property type="match status" value="2"/>
</dbReference>
<accession>A0A1W0A6I3</accession>
<dbReference type="InterPro" id="IPR000182">
    <property type="entry name" value="GNAT_dom"/>
</dbReference>
<dbReference type="PANTHER" id="PTHR13355">
    <property type="entry name" value="GLUCOSAMINE 6-PHOSPHATE N-ACETYLTRANSFERASE"/>
    <property type="match status" value="1"/>
</dbReference>
<dbReference type="PROSITE" id="PS51186">
    <property type="entry name" value="GNAT"/>
    <property type="match status" value="2"/>
</dbReference>
<dbReference type="GO" id="GO:0008080">
    <property type="term" value="F:N-acetyltransferase activity"/>
    <property type="evidence" value="ECO:0007669"/>
    <property type="project" value="TreeGrafter"/>
</dbReference>
<evidence type="ECO:0000313" key="2">
    <source>
        <dbReference type="EMBL" id="OQS05791.1"/>
    </source>
</evidence>
<dbReference type="Pfam" id="PF24437">
    <property type="entry name" value="INTS7_HB"/>
    <property type="match status" value="1"/>
</dbReference>
<protein>
    <submittedName>
        <fullName evidence="2">Acetyltransferase</fullName>
    </submittedName>
</protein>